<keyword evidence="5 12" id="KW-0227">DNA damage</keyword>
<gene>
    <name evidence="12" type="primary">uvrB</name>
    <name evidence="18" type="ORF">CK556_00365</name>
</gene>
<comment type="subcellular location">
    <subcellularLocation>
        <location evidence="1 12 13">Cytoplasm</location>
    </subcellularLocation>
</comment>
<dbReference type="CDD" id="cd18790">
    <property type="entry name" value="SF2_C_UvrB"/>
    <property type="match status" value="1"/>
</dbReference>
<keyword evidence="12 13" id="KW-0742">SOS response</keyword>
<dbReference type="InterPro" id="IPR001943">
    <property type="entry name" value="UVR_dom"/>
</dbReference>
<dbReference type="GO" id="GO:0009381">
    <property type="term" value="F:excinuclease ABC activity"/>
    <property type="evidence" value="ECO:0007669"/>
    <property type="project" value="UniProtKB-UniRule"/>
</dbReference>
<dbReference type="GO" id="GO:0005737">
    <property type="term" value="C:cytoplasm"/>
    <property type="evidence" value="ECO:0007669"/>
    <property type="project" value="UniProtKB-SubCell"/>
</dbReference>
<evidence type="ECO:0000259" key="15">
    <source>
        <dbReference type="PROSITE" id="PS50151"/>
    </source>
</evidence>
<comment type="subunit">
    <text evidence="10 12 13">Forms a heterotetramer with UvrA during the search for lesions. Interacts with UvrC in an incision complex.</text>
</comment>
<accession>A0A249SMJ9</accession>
<evidence type="ECO:0000256" key="7">
    <source>
        <dbReference type="ARBA" id="ARBA00022840"/>
    </source>
</evidence>
<dbReference type="Gene3D" id="4.10.860.10">
    <property type="entry name" value="UVR domain"/>
    <property type="match status" value="1"/>
</dbReference>
<feature type="domain" description="Helicase ATP-binding" evidence="16">
    <location>
        <begin position="30"/>
        <end position="178"/>
    </location>
</feature>
<dbReference type="NCBIfam" id="NF003673">
    <property type="entry name" value="PRK05298.1"/>
    <property type="match status" value="1"/>
</dbReference>
<dbReference type="GO" id="GO:0003677">
    <property type="term" value="F:DNA binding"/>
    <property type="evidence" value="ECO:0007669"/>
    <property type="project" value="UniProtKB-UniRule"/>
</dbReference>
<dbReference type="PANTHER" id="PTHR24029">
    <property type="entry name" value="UVRABC SYSTEM PROTEIN B"/>
    <property type="match status" value="1"/>
</dbReference>
<dbReference type="RefSeq" id="WP_027875795.1">
    <property type="nucleotide sequence ID" value="NZ_CP023173.1"/>
</dbReference>
<dbReference type="PROSITE" id="PS51194">
    <property type="entry name" value="HELICASE_CTER"/>
    <property type="match status" value="1"/>
</dbReference>
<evidence type="ECO:0000256" key="2">
    <source>
        <dbReference type="ARBA" id="ARBA00008533"/>
    </source>
</evidence>
<dbReference type="InterPro" id="IPR006935">
    <property type="entry name" value="Helicase/UvrB_N"/>
</dbReference>
<feature type="binding site" evidence="12">
    <location>
        <begin position="43"/>
        <end position="50"/>
    </location>
    <ligand>
        <name>ATP</name>
        <dbReference type="ChEBI" id="CHEBI:30616"/>
    </ligand>
</feature>
<evidence type="ECO:0000259" key="16">
    <source>
        <dbReference type="PROSITE" id="PS51192"/>
    </source>
</evidence>
<dbReference type="NCBIfam" id="TIGR00631">
    <property type="entry name" value="uvrb"/>
    <property type="match status" value="1"/>
</dbReference>
<evidence type="ECO:0000256" key="14">
    <source>
        <dbReference type="SAM" id="Coils"/>
    </source>
</evidence>
<feature type="coiled-coil region" evidence="14">
    <location>
        <begin position="261"/>
        <end position="295"/>
    </location>
</feature>
<dbReference type="InterPro" id="IPR001650">
    <property type="entry name" value="Helicase_C-like"/>
</dbReference>
<feature type="short sequence motif" description="Beta-hairpin" evidence="12">
    <location>
        <begin position="96"/>
        <end position="119"/>
    </location>
</feature>
<evidence type="ECO:0000256" key="8">
    <source>
        <dbReference type="ARBA" id="ARBA00022881"/>
    </source>
</evidence>
<dbReference type="Pfam" id="PF17757">
    <property type="entry name" value="UvrB_inter"/>
    <property type="match status" value="1"/>
</dbReference>
<dbReference type="GO" id="GO:0006289">
    <property type="term" value="P:nucleotide-excision repair"/>
    <property type="evidence" value="ECO:0007669"/>
    <property type="project" value="UniProtKB-UniRule"/>
</dbReference>
<keyword evidence="3 12" id="KW-0963">Cytoplasm</keyword>
<dbReference type="GO" id="GO:0016887">
    <property type="term" value="F:ATP hydrolysis activity"/>
    <property type="evidence" value="ECO:0007669"/>
    <property type="project" value="InterPro"/>
</dbReference>
<dbReference type="GO" id="GO:0005524">
    <property type="term" value="F:ATP binding"/>
    <property type="evidence" value="ECO:0007669"/>
    <property type="project" value="UniProtKB-UniRule"/>
</dbReference>
<dbReference type="InterPro" id="IPR036876">
    <property type="entry name" value="UVR_dom_sf"/>
</dbReference>
<evidence type="ECO:0000256" key="1">
    <source>
        <dbReference type="ARBA" id="ARBA00004496"/>
    </source>
</evidence>
<dbReference type="InterPro" id="IPR041471">
    <property type="entry name" value="UvrB_inter"/>
</dbReference>
<dbReference type="KEGG" id="mchc:CK556_00365"/>
<proteinExistence type="inferred from homology"/>
<keyword evidence="6 12" id="KW-0228">DNA excision</keyword>
<dbReference type="Pfam" id="PF12344">
    <property type="entry name" value="UvrB"/>
    <property type="match status" value="1"/>
</dbReference>
<evidence type="ECO:0000256" key="9">
    <source>
        <dbReference type="ARBA" id="ARBA00023204"/>
    </source>
</evidence>
<dbReference type="SMART" id="SM00487">
    <property type="entry name" value="DEXDc"/>
    <property type="match status" value="1"/>
</dbReference>
<keyword evidence="8 12" id="KW-0267">Excision nuclease</keyword>
<keyword evidence="9 12" id="KW-0234">DNA repair</keyword>
<dbReference type="InterPro" id="IPR027417">
    <property type="entry name" value="P-loop_NTPase"/>
</dbReference>
<feature type="domain" description="UVR" evidence="15">
    <location>
        <begin position="627"/>
        <end position="662"/>
    </location>
</feature>
<evidence type="ECO:0000256" key="13">
    <source>
        <dbReference type="RuleBase" id="RU003587"/>
    </source>
</evidence>
<dbReference type="GO" id="GO:0009432">
    <property type="term" value="P:SOS response"/>
    <property type="evidence" value="ECO:0007669"/>
    <property type="project" value="UniProtKB-UniRule"/>
</dbReference>
<dbReference type="SUPFAM" id="SSF46600">
    <property type="entry name" value="C-terminal UvrC-binding domain of UvrB"/>
    <property type="match status" value="1"/>
</dbReference>
<protein>
    <recommendedName>
        <fullName evidence="11 12">UvrABC system protein B</fullName>
        <shortName evidence="12">Protein UvrB</shortName>
    </recommendedName>
    <alternativeName>
        <fullName evidence="12">Excinuclease ABC subunit B</fullName>
    </alternativeName>
</protein>
<dbReference type="InterPro" id="IPR014001">
    <property type="entry name" value="Helicase_ATP-bd"/>
</dbReference>
<feature type="domain" description="Helicase C-terminal" evidence="17">
    <location>
        <begin position="435"/>
        <end position="597"/>
    </location>
</feature>
<organism evidence="18 19">
    <name type="scientific">Mesoplasma chauliocola</name>
    <dbReference type="NCBI Taxonomy" id="216427"/>
    <lineage>
        <taxon>Bacteria</taxon>
        <taxon>Bacillati</taxon>
        <taxon>Mycoplasmatota</taxon>
        <taxon>Mollicutes</taxon>
        <taxon>Entomoplasmatales</taxon>
        <taxon>Entomoplasmataceae</taxon>
        <taxon>Mesoplasma</taxon>
    </lineage>
</organism>
<comment type="domain">
    <text evidence="12">The beta-hairpin motif is involved in DNA binding.</text>
</comment>
<dbReference type="AlphaFoldDB" id="A0A249SMJ9"/>
<comment type="function">
    <text evidence="12">The UvrABC repair system catalyzes the recognition and processing of DNA lesions. A damage recognition complex composed of 2 UvrA and 2 UvrB subunits scans DNA for abnormalities. Upon binding of the UvrA(2)B(2) complex to a putative damaged site, the DNA wraps around one UvrB monomer. DNA wrap is dependent on ATP binding by UvrB and probably causes local melting of the DNA helix, facilitating insertion of UvrB beta-hairpin between the DNA strands. Then UvrB probes one DNA strand for the presence of a lesion. If a lesion is found the UvrA subunits dissociate and the UvrB-DNA preincision complex is formed. This complex is subsequently bound by UvrC and the second UvrB is released. If no lesion is found, the DNA wraps around the other UvrB subunit that will check the other stand for damage.</text>
</comment>
<evidence type="ECO:0000256" key="4">
    <source>
        <dbReference type="ARBA" id="ARBA00022741"/>
    </source>
</evidence>
<dbReference type="SUPFAM" id="SSF52540">
    <property type="entry name" value="P-loop containing nucleoside triphosphate hydrolases"/>
    <property type="match status" value="2"/>
</dbReference>
<evidence type="ECO:0000256" key="12">
    <source>
        <dbReference type="HAMAP-Rule" id="MF_00204"/>
    </source>
</evidence>
<evidence type="ECO:0000256" key="10">
    <source>
        <dbReference type="ARBA" id="ARBA00026033"/>
    </source>
</evidence>
<dbReference type="PROSITE" id="PS50151">
    <property type="entry name" value="UVR"/>
    <property type="match status" value="1"/>
</dbReference>
<dbReference type="CDD" id="cd17916">
    <property type="entry name" value="DEXHc_UvrB"/>
    <property type="match status" value="1"/>
</dbReference>
<dbReference type="Pfam" id="PF04851">
    <property type="entry name" value="ResIII"/>
    <property type="match status" value="1"/>
</dbReference>
<evidence type="ECO:0000313" key="18">
    <source>
        <dbReference type="EMBL" id="ASZ08819.1"/>
    </source>
</evidence>
<dbReference type="InterPro" id="IPR004807">
    <property type="entry name" value="UvrB"/>
</dbReference>
<evidence type="ECO:0000256" key="11">
    <source>
        <dbReference type="ARBA" id="ARBA00029504"/>
    </source>
</evidence>
<dbReference type="Proteomes" id="UP000232229">
    <property type="component" value="Chromosome"/>
</dbReference>
<dbReference type="PANTHER" id="PTHR24029:SF0">
    <property type="entry name" value="UVRABC SYSTEM PROTEIN B"/>
    <property type="match status" value="1"/>
</dbReference>
<name>A0A249SMJ9_9MOLU</name>
<evidence type="ECO:0000313" key="19">
    <source>
        <dbReference type="Proteomes" id="UP000232229"/>
    </source>
</evidence>
<dbReference type="GO" id="GO:0009380">
    <property type="term" value="C:excinuclease repair complex"/>
    <property type="evidence" value="ECO:0007669"/>
    <property type="project" value="InterPro"/>
</dbReference>
<dbReference type="SMART" id="SM00490">
    <property type="entry name" value="HELICc"/>
    <property type="match status" value="1"/>
</dbReference>
<comment type="similarity">
    <text evidence="2 12 13">Belongs to the UvrB family.</text>
</comment>
<evidence type="ECO:0000256" key="6">
    <source>
        <dbReference type="ARBA" id="ARBA00022769"/>
    </source>
</evidence>
<dbReference type="STRING" id="1336232.GCA_000518825_00641"/>
<dbReference type="Gene3D" id="3.40.50.300">
    <property type="entry name" value="P-loop containing nucleotide triphosphate hydrolases"/>
    <property type="match status" value="3"/>
</dbReference>
<keyword evidence="19" id="KW-1185">Reference proteome</keyword>
<evidence type="ECO:0000256" key="5">
    <source>
        <dbReference type="ARBA" id="ARBA00022763"/>
    </source>
</evidence>
<dbReference type="Pfam" id="PF00271">
    <property type="entry name" value="Helicase_C"/>
    <property type="match status" value="1"/>
</dbReference>
<dbReference type="InterPro" id="IPR024759">
    <property type="entry name" value="UvrB_YAD/RRR_dom"/>
</dbReference>
<evidence type="ECO:0000259" key="17">
    <source>
        <dbReference type="PROSITE" id="PS51194"/>
    </source>
</evidence>
<keyword evidence="14" id="KW-0175">Coiled coil</keyword>
<dbReference type="Pfam" id="PF02151">
    <property type="entry name" value="UVR"/>
    <property type="match status" value="1"/>
</dbReference>
<dbReference type="PROSITE" id="PS51192">
    <property type="entry name" value="HELICASE_ATP_BIND_1"/>
    <property type="match status" value="1"/>
</dbReference>
<reference evidence="18 19" key="1">
    <citation type="submission" date="2017-08" db="EMBL/GenBank/DDBJ databases">
        <title>Complete Genome Sequence of Mesoplasma chauliocola.</title>
        <authorList>
            <person name="Knight T.F.Jr."/>
            <person name="Citino T."/>
        </authorList>
    </citation>
    <scope>NUCLEOTIDE SEQUENCE [LARGE SCALE GENOMIC DNA]</scope>
    <source>
        <strain evidence="18 19">CHPA-2</strain>
    </source>
</reference>
<keyword evidence="4 12" id="KW-0547">Nucleotide-binding</keyword>
<sequence length="667" mass="76247">MKYIDNNKFDLKSNFKPGGDQPNAIKNLVEGLKQNKKHQVLLGATGTGKTFTMANVIKEINKPTLVLAHNKTLAMQLYYELMEFFPNNRVEYFVSNFDFFQPEAYKPATDLYINKDARINMELDMLRMSAMNALSICNDTIVVASVAAIYPSQNPIEYASSFFEVKLGQKFSKKMLLSYLVKTGYTRNDIENAPGTFSVKGDVIKIVPGWSLSAMYRISLFDDHIEMIDMLNIVTGALIERISTVTIYPAQAYVTPEDKLKQACLNIREELTLRVEELKEEGKLLEAERLDQRTRYDLESLEEFGFCSGIENYSAHLDFRAPGETPYSLLDYFKGDFLTIIDESHIMIPQTRGMFNTDRSRKQTLVEYGFRLPSALDNRPLNFEEFTSKLNQVIYTSATPGDYELELVNNEVVEQIIRPTGLLDPIIEVKSTEGQIEDIIEQIHQRRKNNEKVFITTLTIRMSEDLTNYLQERNIKVAYLHSELKTLERSEILNDLRRGVYDAVVGVNLLREGLDLPEVSLVCVLDADKQGFLRNTKSLIQTAGRAARNANGKVIFYADTISTAMQEAMDETNRRRSIQEEYNKNNNIIPVTIVKKINQSTLSEATRKELDNIRKQKTAKGKKQAYQKTIDDIRTEMIQAAKDLDFERAAVLRDTIIELEAKKSEVK</sequence>
<keyword evidence="7 12" id="KW-0067">ATP-binding</keyword>
<dbReference type="HAMAP" id="MF_00204">
    <property type="entry name" value="UvrB"/>
    <property type="match status" value="1"/>
</dbReference>
<evidence type="ECO:0000256" key="3">
    <source>
        <dbReference type="ARBA" id="ARBA00022490"/>
    </source>
</evidence>
<dbReference type="EMBL" id="CP023173">
    <property type="protein sequence ID" value="ASZ08819.1"/>
    <property type="molecule type" value="Genomic_DNA"/>
</dbReference>